<dbReference type="Proteomes" id="UP001163726">
    <property type="component" value="Chromosome"/>
</dbReference>
<evidence type="ECO:0000313" key="1">
    <source>
        <dbReference type="EMBL" id="WAJ69386.1"/>
    </source>
</evidence>
<gene>
    <name evidence="1" type="ORF">OLW01_09345</name>
</gene>
<proteinExistence type="predicted"/>
<protein>
    <submittedName>
        <fullName evidence="1">Uncharacterized protein</fullName>
    </submittedName>
</protein>
<dbReference type="RefSeq" id="WP_268073604.1">
    <property type="nucleotide sequence ID" value="NZ_CP109965.1"/>
</dbReference>
<accession>A0ABY7AM47</accession>
<sequence>MNTERKSEVSENALAIGQALQNAVTKALDKKKKLGQYAVIWDDKTQTVKRI</sequence>
<evidence type="ECO:0000313" key="2">
    <source>
        <dbReference type="Proteomes" id="UP001163726"/>
    </source>
</evidence>
<dbReference type="EMBL" id="CP109965">
    <property type="protein sequence ID" value="WAJ69386.1"/>
    <property type="molecule type" value="Genomic_DNA"/>
</dbReference>
<keyword evidence="2" id="KW-1185">Reference proteome</keyword>
<reference evidence="1" key="1">
    <citation type="submission" date="2022-10" db="EMBL/GenBank/DDBJ databases">
        <title>Catenovulum adriacola sp. nov. isolated in the Harbour of Susak.</title>
        <authorList>
            <person name="Schoch T."/>
            <person name="Reich S.J."/>
            <person name="Stoeferle S."/>
            <person name="Flaiz M."/>
            <person name="Kazda M."/>
            <person name="Riedel C.U."/>
            <person name="Duerre P."/>
        </authorList>
    </citation>
    <scope>NUCLEOTIDE SEQUENCE</scope>
    <source>
        <strain evidence="1">TS8</strain>
    </source>
</reference>
<name>A0ABY7AM47_9ALTE</name>
<organism evidence="1 2">
    <name type="scientific">Catenovulum adriaticum</name>
    <dbReference type="NCBI Taxonomy" id="2984846"/>
    <lineage>
        <taxon>Bacteria</taxon>
        <taxon>Pseudomonadati</taxon>
        <taxon>Pseudomonadota</taxon>
        <taxon>Gammaproteobacteria</taxon>
        <taxon>Alteromonadales</taxon>
        <taxon>Alteromonadaceae</taxon>
        <taxon>Catenovulum</taxon>
    </lineage>
</organism>